<dbReference type="SUPFAM" id="SSF117892">
    <property type="entry name" value="Band 7/SPFH domain"/>
    <property type="match status" value="1"/>
</dbReference>
<keyword evidence="3" id="KW-0812">Transmembrane</keyword>
<feature type="coiled-coil region" evidence="7">
    <location>
        <begin position="190"/>
        <end position="217"/>
    </location>
</feature>
<organism evidence="9 10">
    <name type="scientific">Dongia soli</name>
    <dbReference type="NCBI Taxonomy" id="600628"/>
    <lineage>
        <taxon>Bacteria</taxon>
        <taxon>Pseudomonadati</taxon>
        <taxon>Pseudomonadota</taxon>
        <taxon>Alphaproteobacteria</taxon>
        <taxon>Rhodospirillales</taxon>
        <taxon>Dongiaceae</taxon>
        <taxon>Dongia</taxon>
    </lineage>
</organism>
<evidence type="ECO:0000256" key="3">
    <source>
        <dbReference type="ARBA" id="ARBA00022692"/>
    </source>
</evidence>
<dbReference type="Gene3D" id="3.30.479.30">
    <property type="entry name" value="Band 7 domain"/>
    <property type="match status" value="1"/>
</dbReference>
<keyword evidence="7" id="KW-0175">Coiled coil</keyword>
<dbReference type="EMBL" id="JAXCLW010000004">
    <property type="protein sequence ID" value="MDY0884281.1"/>
    <property type="molecule type" value="Genomic_DNA"/>
</dbReference>
<dbReference type="InterPro" id="IPR001107">
    <property type="entry name" value="Band_7"/>
</dbReference>
<evidence type="ECO:0000256" key="1">
    <source>
        <dbReference type="ARBA" id="ARBA00004167"/>
    </source>
</evidence>
<evidence type="ECO:0000313" key="9">
    <source>
        <dbReference type="EMBL" id="MDY0884281.1"/>
    </source>
</evidence>
<dbReference type="InterPro" id="IPR036013">
    <property type="entry name" value="Band_7/SPFH_dom_sf"/>
</dbReference>
<evidence type="ECO:0000256" key="7">
    <source>
        <dbReference type="SAM" id="Coils"/>
    </source>
</evidence>
<keyword evidence="10" id="KW-1185">Reference proteome</keyword>
<gene>
    <name evidence="9" type="ORF">SMD27_15660</name>
</gene>
<keyword evidence="4" id="KW-1133">Transmembrane helix</keyword>
<evidence type="ECO:0000256" key="5">
    <source>
        <dbReference type="ARBA" id="ARBA00023136"/>
    </source>
</evidence>
<comment type="similarity">
    <text evidence="2 6">Belongs to the band 7/mec-2 family. HflC subfamily.</text>
</comment>
<dbReference type="GO" id="GO:0008233">
    <property type="term" value="F:peptidase activity"/>
    <property type="evidence" value="ECO:0007669"/>
    <property type="project" value="UniProtKB-KW"/>
</dbReference>
<dbReference type="PRINTS" id="PR00721">
    <property type="entry name" value="STOMATIN"/>
</dbReference>
<dbReference type="PANTHER" id="PTHR42911:SF1">
    <property type="entry name" value="MODULATOR OF FTSH PROTEASE HFLC"/>
    <property type="match status" value="1"/>
</dbReference>
<evidence type="ECO:0000259" key="8">
    <source>
        <dbReference type="SMART" id="SM00244"/>
    </source>
</evidence>
<evidence type="ECO:0000256" key="4">
    <source>
        <dbReference type="ARBA" id="ARBA00022989"/>
    </source>
</evidence>
<dbReference type="RefSeq" id="WP_320509347.1">
    <property type="nucleotide sequence ID" value="NZ_JAXCLW010000004.1"/>
</dbReference>
<feature type="domain" description="Band 7" evidence="8">
    <location>
        <begin position="22"/>
        <end position="185"/>
    </location>
</feature>
<dbReference type="SMART" id="SM00244">
    <property type="entry name" value="PHB"/>
    <property type="match status" value="1"/>
</dbReference>
<name>A0ABU5ED65_9PROT</name>
<dbReference type="CDD" id="cd03405">
    <property type="entry name" value="SPFH_HflC"/>
    <property type="match status" value="1"/>
</dbReference>
<evidence type="ECO:0000256" key="2">
    <source>
        <dbReference type="ARBA" id="ARBA00007862"/>
    </source>
</evidence>
<dbReference type="InterPro" id="IPR010200">
    <property type="entry name" value="HflC"/>
</dbReference>
<dbReference type="PIRSF" id="PIRSF005651">
    <property type="entry name" value="HflC"/>
    <property type="match status" value="1"/>
</dbReference>
<comment type="caution">
    <text evidence="9">The sequence shown here is derived from an EMBL/GenBank/DDBJ whole genome shotgun (WGS) entry which is preliminary data.</text>
</comment>
<dbReference type="Proteomes" id="UP001279642">
    <property type="component" value="Unassembled WGS sequence"/>
</dbReference>
<comment type="subcellular location">
    <subcellularLocation>
        <location evidence="1">Membrane</location>
        <topology evidence="1">Single-pass membrane protein</topology>
    </subcellularLocation>
</comment>
<protein>
    <recommendedName>
        <fullName evidence="6">Protein HflC</fullName>
    </recommendedName>
</protein>
<keyword evidence="5" id="KW-0472">Membrane</keyword>
<evidence type="ECO:0000313" key="10">
    <source>
        <dbReference type="Proteomes" id="UP001279642"/>
    </source>
</evidence>
<dbReference type="Pfam" id="PF01145">
    <property type="entry name" value="Band_7"/>
    <property type="match status" value="1"/>
</dbReference>
<keyword evidence="9" id="KW-0378">Hydrolase</keyword>
<accession>A0ABU5ED65</accession>
<sequence>MKRNSTLVAAIIAGVVILAGLLSIFQVPQWQDAIVLQFGKPVRVIVNQPGLHWRIPFVENVHYVDKRVLNFDAPAQELLTLDQKRIVISAYVRYQIEDPLRFYQVGRTEGRAEGQIGSVLVSALRAVIGNVSMTNILTPQRAELMKDITSLLTESAKPYGIRIVDVRFKRVDLPSANSDAVYNRMRTQRAQEARKIRAEGEREARELRAEADKQKVVTLAEARRQGEILRGEGDGEATRIYNDAFGKDPKFFDFYRSLQAMETGLGGNNTTFVGSPTGDFFRYFETEPGKPAQ</sequence>
<reference evidence="9 10" key="1">
    <citation type="journal article" date="2016" name="Antonie Van Leeuwenhoek">
        <title>Dongia soli sp. nov., isolated from soil from Dokdo, Korea.</title>
        <authorList>
            <person name="Kim D.U."/>
            <person name="Lee H."/>
            <person name="Kim H."/>
            <person name="Kim S.G."/>
            <person name="Ka J.O."/>
        </authorList>
    </citation>
    <scope>NUCLEOTIDE SEQUENCE [LARGE SCALE GENOMIC DNA]</scope>
    <source>
        <strain evidence="9 10">D78</strain>
    </source>
</reference>
<evidence type="ECO:0000256" key="6">
    <source>
        <dbReference type="PIRNR" id="PIRNR005651"/>
    </source>
</evidence>
<keyword evidence="9" id="KW-0645">Protease</keyword>
<comment type="function">
    <text evidence="6">HflC and HflK could regulate a protease.</text>
</comment>
<dbReference type="InterPro" id="IPR001972">
    <property type="entry name" value="Stomatin_HflK_fam"/>
</dbReference>
<dbReference type="PANTHER" id="PTHR42911">
    <property type="entry name" value="MODULATOR OF FTSH PROTEASE HFLC"/>
    <property type="match status" value="1"/>
</dbReference>
<proteinExistence type="inferred from homology"/>
<dbReference type="GO" id="GO:0006508">
    <property type="term" value="P:proteolysis"/>
    <property type="evidence" value="ECO:0007669"/>
    <property type="project" value="UniProtKB-KW"/>
</dbReference>